<keyword evidence="1" id="KW-1133">Transmembrane helix</keyword>
<keyword evidence="1" id="KW-0472">Membrane</keyword>
<feature type="transmembrane region" description="Helical" evidence="1">
    <location>
        <begin position="35"/>
        <end position="56"/>
    </location>
</feature>
<dbReference type="EMBL" id="CADCTR010000560">
    <property type="protein sequence ID" value="CAA9248839.1"/>
    <property type="molecule type" value="Genomic_DNA"/>
</dbReference>
<feature type="transmembrane region" description="Helical" evidence="1">
    <location>
        <begin position="12"/>
        <end position="29"/>
    </location>
</feature>
<name>A0A6J4IFM6_9CHLR</name>
<sequence>MVEEEKSQKVVKVNMVIASGAAAAVAALFTSKLGVAGTLIGAALTAMTINLGSAVLG</sequence>
<keyword evidence="1" id="KW-0812">Transmembrane</keyword>
<organism evidence="2">
    <name type="scientific">uncultured Chloroflexia bacterium</name>
    <dbReference type="NCBI Taxonomy" id="1672391"/>
    <lineage>
        <taxon>Bacteria</taxon>
        <taxon>Bacillati</taxon>
        <taxon>Chloroflexota</taxon>
        <taxon>Chloroflexia</taxon>
        <taxon>environmental samples</taxon>
    </lineage>
</organism>
<accession>A0A6J4IFM6</accession>
<protein>
    <submittedName>
        <fullName evidence="2">Uncharacterized protein</fullName>
    </submittedName>
</protein>
<evidence type="ECO:0000256" key="1">
    <source>
        <dbReference type="SAM" id="Phobius"/>
    </source>
</evidence>
<gene>
    <name evidence="2" type="ORF">AVDCRST_MAG93-1653</name>
</gene>
<evidence type="ECO:0000313" key="2">
    <source>
        <dbReference type="EMBL" id="CAA9248839.1"/>
    </source>
</evidence>
<reference evidence="2" key="1">
    <citation type="submission" date="2020-02" db="EMBL/GenBank/DDBJ databases">
        <authorList>
            <person name="Meier V. D."/>
        </authorList>
    </citation>
    <scope>NUCLEOTIDE SEQUENCE</scope>
    <source>
        <strain evidence="2">AVDCRST_MAG93</strain>
    </source>
</reference>
<dbReference type="AlphaFoldDB" id="A0A6J4IFM6"/>
<feature type="non-terminal residue" evidence="2">
    <location>
        <position position="57"/>
    </location>
</feature>
<proteinExistence type="predicted"/>